<dbReference type="AlphaFoldDB" id="A0AAD7EJC8"/>
<proteinExistence type="predicted"/>
<evidence type="ECO:0000313" key="2">
    <source>
        <dbReference type="Proteomes" id="UP001218218"/>
    </source>
</evidence>
<sequence>MSFFASFPSSPCFLPIPHPIFSIELSPPSPRLEIPQLKPPKLRLQPPLIRQPAHHRPHAPLVSLLRLRFPRRVEVEAAHFVDFDEVSRVSGDMRLPMGGVLDSLLETLDAWSFAPNLRRLSIEYLDTGFENMFGRDGPTALPPQITHLDLRYVFSDAMPTWLVESLRGKQERRRCFVWKAPGITRLSVVGAGENTILDLLVACTNVQTLVGECSSVL</sequence>
<name>A0AAD7EJC8_9AGAR</name>
<evidence type="ECO:0000313" key="1">
    <source>
        <dbReference type="EMBL" id="KAJ7330537.1"/>
    </source>
</evidence>
<protein>
    <submittedName>
        <fullName evidence="1">Uncharacterized protein</fullName>
    </submittedName>
</protein>
<dbReference type="Proteomes" id="UP001218218">
    <property type="component" value="Unassembled WGS sequence"/>
</dbReference>
<comment type="caution">
    <text evidence="1">The sequence shown here is derived from an EMBL/GenBank/DDBJ whole genome shotgun (WGS) entry which is preliminary data.</text>
</comment>
<gene>
    <name evidence="1" type="ORF">DFH08DRAFT_1022852</name>
</gene>
<reference evidence="1" key="1">
    <citation type="submission" date="2023-03" db="EMBL/GenBank/DDBJ databases">
        <title>Massive genome expansion in bonnet fungi (Mycena s.s.) driven by repeated elements and novel gene families across ecological guilds.</title>
        <authorList>
            <consortium name="Lawrence Berkeley National Laboratory"/>
            <person name="Harder C.B."/>
            <person name="Miyauchi S."/>
            <person name="Viragh M."/>
            <person name="Kuo A."/>
            <person name="Thoen E."/>
            <person name="Andreopoulos B."/>
            <person name="Lu D."/>
            <person name="Skrede I."/>
            <person name="Drula E."/>
            <person name="Henrissat B."/>
            <person name="Morin E."/>
            <person name="Kohler A."/>
            <person name="Barry K."/>
            <person name="LaButti K."/>
            <person name="Morin E."/>
            <person name="Salamov A."/>
            <person name="Lipzen A."/>
            <person name="Mereny Z."/>
            <person name="Hegedus B."/>
            <person name="Baldrian P."/>
            <person name="Stursova M."/>
            <person name="Weitz H."/>
            <person name="Taylor A."/>
            <person name="Grigoriev I.V."/>
            <person name="Nagy L.G."/>
            <person name="Martin F."/>
            <person name="Kauserud H."/>
        </authorList>
    </citation>
    <scope>NUCLEOTIDE SEQUENCE</scope>
    <source>
        <strain evidence="1">CBHHK002</strain>
    </source>
</reference>
<organism evidence="1 2">
    <name type="scientific">Mycena albidolilacea</name>
    <dbReference type="NCBI Taxonomy" id="1033008"/>
    <lineage>
        <taxon>Eukaryota</taxon>
        <taxon>Fungi</taxon>
        <taxon>Dikarya</taxon>
        <taxon>Basidiomycota</taxon>
        <taxon>Agaricomycotina</taxon>
        <taxon>Agaricomycetes</taxon>
        <taxon>Agaricomycetidae</taxon>
        <taxon>Agaricales</taxon>
        <taxon>Marasmiineae</taxon>
        <taxon>Mycenaceae</taxon>
        <taxon>Mycena</taxon>
    </lineage>
</organism>
<dbReference type="EMBL" id="JARIHO010000037">
    <property type="protein sequence ID" value="KAJ7330537.1"/>
    <property type="molecule type" value="Genomic_DNA"/>
</dbReference>
<accession>A0AAD7EJC8</accession>
<keyword evidence="2" id="KW-1185">Reference proteome</keyword>